<protein>
    <recommendedName>
        <fullName evidence="3">Abortive infection bacteriophage resistance protein</fullName>
    </recommendedName>
</protein>
<dbReference type="RefSeq" id="WP_006214765.1">
    <property type="nucleotide sequence ID" value="NZ_ANHZ02000012.1"/>
</dbReference>
<organism evidence="1 2">
    <name type="scientific">Kocuria palustris PEL</name>
    <dbReference type="NCBI Taxonomy" id="1236550"/>
    <lineage>
        <taxon>Bacteria</taxon>
        <taxon>Bacillati</taxon>
        <taxon>Actinomycetota</taxon>
        <taxon>Actinomycetes</taxon>
        <taxon>Micrococcales</taxon>
        <taxon>Micrococcaceae</taxon>
        <taxon>Kocuria</taxon>
    </lineage>
</organism>
<gene>
    <name evidence="1" type="ORF">C884_00348</name>
</gene>
<accession>M2YD51</accession>
<keyword evidence="2" id="KW-1185">Reference proteome</keyword>
<proteinExistence type="predicted"/>
<evidence type="ECO:0000313" key="1">
    <source>
        <dbReference type="EMBL" id="EME36554.1"/>
    </source>
</evidence>
<reference evidence="1 2" key="1">
    <citation type="journal article" date="2014" name="Genome Announc.">
        <title>Draft Genome Sequence of Kocuria palustris PEL.</title>
        <authorList>
            <person name="Sharma G."/>
            <person name="Khatri I."/>
            <person name="Subramanian S."/>
        </authorList>
    </citation>
    <scope>NUCLEOTIDE SEQUENCE [LARGE SCALE GENOMIC DNA]</scope>
    <source>
        <strain evidence="1 2">PEL</strain>
    </source>
</reference>
<comment type="caution">
    <text evidence="1">The sequence shown here is derived from an EMBL/GenBank/DDBJ whole genome shotgun (WGS) entry which is preliminary data.</text>
</comment>
<dbReference type="Proteomes" id="UP000009877">
    <property type="component" value="Unassembled WGS sequence"/>
</dbReference>
<dbReference type="InterPro" id="IPR011664">
    <property type="entry name" value="Abi_system_AbiD/AbiF-like"/>
</dbReference>
<sequence length="327" mass="37724">MEYTKQWLPLEAQVERLVQRGLDVDDPARAVRLLESVGYYRVTGYLYPFLESEKQIDDEGRTTIRVLDKYRPGTALHHAESILDFDRQLRMLVMEGVERVEVAVRMRIGYVLGRVSPFAHEDPNCFDDSFTTANTDSRGPSPSKQVMWLERVKERRDSSDEQFVAHFRRKYDDHMPVWALTELLELGHLSSLYRGMLQKDAEEVAAVFGIPQKRMMTSWLASLNYVRNVAAHHARLFNRKLQNAPSRPAVGRVPLLDHLRGPYAPKGDFGTYNALAIIAYMLRFVETERSWAQRLAELLRSFPASHALSVESIGVPPDWHALDLWRE</sequence>
<evidence type="ECO:0000313" key="2">
    <source>
        <dbReference type="Proteomes" id="UP000009877"/>
    </source>
</evidence>
<dbReference type="AlphaFoldDB" id="M2YD51"/>
<dbReference type="InterPro" id="IPR017034">
    <property type="entry name" value="Abi_system_AbiD/AbiF"/>
</dbReference>
<evidence type="ECO:0008006" key="3">
    <source>
        <dbReference type="Google" id="ProtNLM"/>
    </source>
</evidence>
<dbReference type="EMBL" id="ANHZ02000012">
    <property type="protein sequence ID" value="EME36554.1"/>
    <property type="molecule type" value="Genomic_DNA"/>
</dbReference>
<dbReference type="Pfam" id="PF07751">
    <property type="entry name" value="Abi_2"/>
    <property type="match status" value="1"/>
</dbReference>
<dbReference type="PIRSF" id="PIRSF034934">
    <property type="entry name" value="AbiF_AbiD"/>
    <property type="match status" value="1"/>
</dbReference>
<name>M2YD51_9MICC</name>